<dbReference type="GeneID" id="92029414"/>
<keyword evidence="7" id="KW-0378">Hydrolase</keyword>
<protein>
    <submittedName>
        <fullName evidence="7">Peptidyl-tRNA hydrolase</fullName>
    </submittedName>
</protein>
<feature type="domain" description="Prokaryotic-type class I peptide chain release factors" evidence="6">
    <location>
        <begin position="55"/>
        <end position="153"/>
    </location>
</feature>
<evidence type="ECO:0000313" key="7">
    <source>
        <dbReference type="EMBL" id="KAK7534098.1"/>
    </source>
</evidence>
<name>A0ABR1LFW7_9PEZI</name>
<dbReference type="Pfam" id="PF00472">
    <property type="entry name" value="RF-1"/>
    <property type="match status" value="1"/>
</dbReference>
<keyword evidence="8" id="KW-1185">Reference proteome</keyword>
<feature type="compositionally biased region" description="Basic and acidic residues" evidence="5">
    <location>
        <begin position="152"/>
        <end position="162"/>
    </location>
</feature>
<reference evidence="7 8" key="1">
    <citation type="submission" date="2024-04" db="EMBL/GenBank/DDBJ databases">
        <title>Phyllosticta paracitricarpa is synonymous to the EU quarantine fungus P. citricarpa based on phylogenomic analyses.</title>
        <authorList>
            <consortium name="Lawrence Berkeley National Laboratory"/>
            <person name="Van ingen-buijs V.A."/>
            <person name="Van westerhoven A.C."/>
            <person name="Haridas S."/>
            <person name="Skiadas P."/>
            <person name="Martin F."/>
            <person name="Groenewald J.Z."/>
            <person name="Crous P.W."/>
            <person name="Seidl M.F."/>
        </authorList>
    </citation>
    <scope>NUCLEOTIDE SEQUENCE [LARGE SCALE GENOMIC DNA]</scope>
    <source>
        <strain evidence="7 8">CPC 17464</strain>
    </source>
</reference>
<feature type="region of interest" description="Disordered" evidence="5">
    <location>
        <begin position="117"/>
        <end position="194"/>
    </location>
</feature>
<evidence type="ECO:0000259" key="6">
    <source>
        <dbReference type="Pfam" id="PF00472"/>
    </source>
</evidence>
<keyword evidence="4" id="KW-0496">Mitochondrion</keyword>
<dbReference type="Proteomes" id="UP001360953">
    <property type="component" value="Unassembled WGS sequence"/>
</dbReference>
<feature type="compositionally biased region" description="Acidic residues" evidence="5">
    <location>
        <begin position="163"/>
        <end position="174"/>
    </location>
</feature>
<feature type="compositionally biased region" description="Basic residues" evidence="5">
    <location>
        <begin position="135"/>
        <end position="151"/>
    </location>
</feature>
<evidence type="ECO:0000256" key="5">
    <source>
        <dbReference type="SAM" id="MobiDB-lite"/>
    </source>
</evidence>
<dbReference type="GO" id="GO:0016787">
    <property type="term" value="F:hydrolase activity"/>
    <property type="evidence" value="ECO:0007669"/>
    <property type="project" value="UniProtKB-KW"/>
</dbReference>
<sequence>MAALSPRHLKTTRSMASLLARHAGHVMRNSPCLKAPTRALSAAAVLCGKPLPPRIPINEDDITESFLKGSGPGGQKINKTSSAVQLKHLPTGIVIKFQGTRSREQNRKTARKMLSERLEEMELGDQSRTAIKRASAAKKKASKSKKSRRKYRALDEAKKAATEDEGEEDGDAEGGQDGVREEQDDAKEEGTSKS</sequence>
<gene>
    <name evidence="7" type="ORF">J3D65DRAFT_471751</name>
</gene>
<dbReference type="PANTHER" id="PTHR46203:SF1">
    <property type="entry name" value="MITOCHONDRIAL TRANSLATION RELEASE FACTOR IN RESCUE"/>
    <property type="match status" value="1"/>
</dbReference>
<dbReference type="RefSeq" id="XP_066653137.1">
    <property type="nucleotide sequence ID" value="XM_066796508.1"/>
</dbReference>
<evidence type="ECO:0000313" key="8">
    <source>
        <dbReference type="Proteomes" id="UP001360953"/>
    </source>
</evidence>
<dbReference type="SUPFAM" id="SSF75620">
    <property type="entry name" value="Release factor"/>
    <property type="match status" value="1"/>
</dbReference>
<accession>A0ABR1LFW7</accession>
<evidence type="ECO:0000256" key="4">
    <source>
        <dbReference type="ARBA" id="ARBA00023128"/>
    </source>
</evidence>
<dbReference type="InterPro" id="IPR045853">
    <property type="entry name" value="Pep_chain_release_fac_I_sf"/>
</dbReference>
<comment type="subcellular location">
    <subcellularLocation>
        <location evidence="1">Mitochondrion</location>
    </subcellularLocation>
</comment>
<evidence type="ECO:0000256" key="1">
    <source>
        <dbReference type="ARBA" id="ARBA00004173"/>
    </source>
</evidence>
<comment type="similarity">
    <text evidence="2">Belongs to the prokaryotic/mitochondrial release factor family.</text>
</comment>
<evidence type="ECO:0000256" key="2">
    <source>
        <dbReference type="ARBA" id="ARBA00010835"/>
    </source>
</evidence>
<dbReference type="Gene3D" id="3.30.160.20">
    <property type="match status" value="1"/>
</dbReference>
<dbReference type="InterPro" id="IPR052405">
    <property type="entry name" value="Mito_Transl_Release_Factor"/>
</dbReference>
<keyword evidence="3" id="KW-0809">Transit peptide</keyword>
<evidence type="ECO:0000256" key="3">
    <source>
        <dbReference type="ARBA" id="ARBA00022946"/>
    </source>
</evidence>
<organism evidence="7 8">
    <name type="scientific">Phyllosticta citribraziliensis</name>
    <dbReference type="NCBI Taxonomy" id="989973"/>
    <lineage>
        <taxon>Eukaryota</taxon>
        <taxon>Fungi</taxon>
        <taxon>Dikarya</taxon>
        <taxon>Ascomycota</taxon>
        <taxon>Pezizomycotina</taxon>
        <taxon>Dothideomycetes</taxon>
        <taxon>Dothideomycetes incertae sedis</taxon>
        <taxon>Botryosphaeriales</taxon>
        <taxon>Phyllostictaceae</taxon>
        <taxon>Phyllosticta</taxon>
    </lineage>
</organism>
<dbReference type="EMBL" id="JBBPEH010000009">
    <property type="protein sequence ID" value="KAK7534098.1"/>
    <property type="molecule type" value="Genomic_DNA"/>
</dbReference>
<comment type="caution">
    <text evidence="7">The sequence shown here is derived from an EMBL/GenBank/DDBJ whole genome shotgun (WGS) entry which is preliminary data.</text>
</comment>
<proteinExistence type="inferred from homology"/>
<dbReference type="PANTHER" id="PTHR46203">
    <property type="entry name" value="PROBABLE PEPTIDE CHAIN RELEASE FACTOR C12ORF65"/>
    <property type="match status" value="1"/>
</dbReference>
<dbReference type="InterPro" id="IPR000352">
    <property type="entry name" value="Pep_chain_release_fac_I"/>
</dbReference>